<dbReference type="NCBIfam" id="TIGR03558">
    <property type="entry name" value="oxido_grp_1"/>
    <property type="match status" value="1"/>
</dbReference>
<evidence type="ECO:0000259" key="2">
    <source>
        <dbReference type="Pfam" id="PF00296"/>
    </source>
</evidence>
<dbReference type="Proteomes" id="UP000234560">
    <property type="component" value="Chromosome"/>
</dbReference>
<evidence type="ECO:0000313" key="4">
    <source>
        <dbReference type="Proteomes" id="UP000234560"/>
    </source>
</evidence>
<dbReference type="InterPro" id="IPR019949">
    <property type="entry name" value="CmoO-like"/>
</dbReference>
<dbReference type="Pfam" id="PF00296">
    <property type="entry name" value="Bac_luciferase"/>
    <property type="match status" value="1"/>
</dbReference>
<dbReference type="GO" id="GO:0016705">
    <property type="term" value="F:oxidoreductase activity, acting on paired donors, with incorporation or reduction of molecular oxygen"/>
    <property type="evidence" value="ECO:0007669"/>
    <property type="project" value="InterPro"/>
</dbReference>
<name>A0AAF1BXB5_9CORY</name>
<sequence>MKYSLIDFATIYPGEKPRAAFERSVRFAQHAEKLGFDRIWYAEHHNMATIASSQPAVLIAYVGAHTSSISLGAGGVMLPNHAPLLVAEQFGTLAEMFPGRIELGLGRAPGTDPTTLRAIRRPHGAADRFPQDVEELRGYFDDQPLIPGVHAMPGAGTRVPIIILGSSLFGATLAAQLGLPYAFASHFAPEHLEEAVDTYRRTYQPSEQHPEPYVIAAVNVTAAKTTEEAQAKLQEIYRRRVHAMVARGRDLTTDQLDQLVHSFAGHQVTQMLHYNAVGNPEEVAAYLDQFAEHARADELMLSIQDADESSLLESLEIVSQSKFQSPNPS</sequence>
<dbReference type="PANTHER" id="PTHR30137:SF6">
    <property type="entry name" value="LUCIFERASE-LIKE MONOOXYGENASE"/>
    <property type="match status" value="1"/>
</dbReference>
<accession>A0AAF1BXB5</accession>
<proteinExistence type="predicted"/>
<dbReference type="PANTHER" id="PTHR30137">
    <property type="entry name" value="LUCIFERASE-LIKE MONOOXYGENASE"/>
    <property type="match status" value="1"/>
</dbReference>
<feature type="domain" description="Luciferase-like" evidence="2">
    <location>
        <begin position="14"/>
        <end position="292"/>
    </location>
</feature>
<dbReference type="EC" id="1.-.-.-" evidence="3"/>
<dbReference type="SUPFAM" id="SSF51679">
    <property type="entry name" value="Bacterial luciferase-like"/>
    <property type="match status" value="1"/>
</dbReference>
<dbReference type="Gene3D" id="3.20.20.30">
    <property type="entry name" value="Luciferase-like domain"/>
    <property type="match status" value="1"/>
</dbReference>
<dbReference type="InterPro" id="IPR036661">
    <property type="entry name" value="Luciferase-like_sf"/>
</dbReference>
<reference evidence="3" key="1">
    <citation type="submission" date="2017-12" db="EMBL/GenBank/DDBJ databases">
        <authorList>
            <person name="Thomas-White K."/>
            <person name="Wolfe A.J."/>
        </authorList>
    </citation>
    <scope>NUCLEOTIDE SEQUENCE</scope>
    <source>
        <strain evidence="3">UMB0763</strain>
    </source>
</reference>
<dbReference type="InterPro" id="IPR050766">
    <property type="entry name" value="Bact_Lucif_Oxidored"/>
</dbReference>
<reference evidence="3" key="2">
    <citation type="submission" date="2023-10" db="EMBL/GenBank/DDBJ databases">
        <authorList>
            <person name="Choi B."/>
        </authorList>
    </citation>
    <scope>NUCLEOTIDE SEQUENCE</scope>
    <source>
        <strain evidence="3">UMB0763</strain>
    </source>
</reference>
<dbReference type="KEGG" id="cpyr:CYJ47_02730"/>
<comment type="similarity">
    <text evidence="1">To bacterial alkanal monooxygenase alpha and beta chains.</text>
</comment>
<dbReference type="AlphaFoldDB" id="A0AAF1BXB5"/>
<evidence type="ECO:0000256" key="1">
    <source>
        <dbReference type="ARBA" id="ARBA00007789"/>
    </source>
</evidence>
<organism evidence="3 4">
    <name type="scientific">Corynebacterium pyruviciproducens</name>
    <dbReference type="NCBI Taxonomy" id="598660"/>
    <lineage>
        <taxon>Bacteria</taxon>
        <taxon>Bacillati</taxon>
        <taxon>Actinomycetota</taxon>
        <taxon>Actinomycetes</taxon>
        <taxon>Mycobacteriales</taxon>
        <taxon>Corynebacteriaceae</taxon>
        <taxon>Corynebacterium</taxon>
    </lineage>
</organism>
<dbReference type="GO" id="GO:0005829">
    <property type="term" value="C:cytosol"/>
    <property type="evidence" value="ECO:0007669"/>
    <property type="project" value="TreeGrafter"/>
</dbReference>
<gene>
    <name evidence="3" type="ORF">CYJ47_02730</name>
</gene>
<protein>
    <submittedName>
        <fullName evidence="3">LLM class flavin-dependent oxidoreductase</fullName>
        <ecNumber evidence="3">1.-.-.-</ecNumber>
    </submittedName>
</protein>
<evidence type="ECO:0000313" key="3">
    <source>
        <dbReference type="EMBL" id="WOT02706.1"/>
    </source>
</evidence>
<dbReference type="RefSeq" id="WP_101679432.1">
    <property type="nucleotide sequence ID" value="NZ_CAMYCO010000034.1"/>
</dbReference>
<dbReference type="InterPro" id="IPR011251">
    <property type="entry name" value="Luciferase-like_dom"/>
</dbReference>
<dbReference type="EMBL" id="CP136958">
    <property type="protein sequence ID" value="WOT02706.1"/>
    <property type="molecule type" value="Genomic_DNA"/>
</dbReference>
<keyword evidence="3" id="KW-0560">Oxidoreductase</keyword>